<keyword evidence="3" id="KW-1185">Reference proteome</keyword>
<feature type="domain" description="Post-transcriptional regulator MKT1 C-terminal" evidence="1">
    <location>
        <begin position="2"/>
        <end position="161"/>
    </location>
</feature>
<comment type="caution">
    <text evidence="2">The sequence shown here is derived from an EMBL/GenBank/DDBJ whole genome shotgun (WGS) entry which is preliminary data.</text>
</comment>
<proteinExistence type="predicted"/>
<evidence type="ECO:0000259" key="1">
    <source>
        <dbReference type="Pfam" id="PF12246"/>
    </source>
</evidence>
<protein>
    <recommendedName>
        <fullName evidence="1">Post-transcriptional regulator MKT1 C-terminal domain-containing protein</fullName>
    </recommendedName>
</protein>
<evidence type="ECO:0000313" key="2">
    <source>
        <dbReference type="EMBL" id="KAJ2797020.1"/>
    </source>
</evidence>
<reference evidence="2" key="1">
    <citation type="submission" date="2022-07" db="EMBL/GenBank/DDBJ databases">
        <title>Phylogenomic reconstructions and comparative analyses of Kickxellomycotina fungi.</title>
        <authorList>
            <person name="Reynolds N.K."/>
            <person name="Stajich J.E."/>
            <person name="Barry K."/>
            <person name="Grigoriev I.V."/>
            <person name="Crous P."/>
            <person name="Smith M.E."/>
        </authorList>
    </citation>
    <scope>NUCLEOTIDE SEQUENCE</scope>
    <source>
        <strain evidence="2">NRRL 1565</strain>
    </source>
</reference>
<evidence type="ECO:0000313" key="3">
    <source>
        <dbReference type="Proteomes" id="UP001140094"/>
    </source>
</evidence>
<accession>A0A9W8LS86</accession>
<sequence length="233" mass="24263">GQHTRLGTALQAGLRALPSSGSSGPLQWAVVAGAVLLDQGLLTDEPWSVAYEDKRFPAGDAEQQRFVRAVSRIATLVPPPARRGQWALAYNRDLLAFCSAVKLVHRTAGACVDVACLATPAASTAGCMRQLLALRQAMPLECTASAATGLLTHRLLKDHVLNGPGSWARAQAAAGDSIVDAQQTLRDVWGVAGAVRAMAETLPGAHKGAIAEALDWARAPFSDVLATKDGGAV</sequence>
<dbReference type="EMBL" id="JANBUO010001738">
    <property type="protein sequence ID" value="KAJ2797020.1"/>
    <property type="molecule type" value="Genomic_DNA"/>
</dbReference>
<dbReference type="OrthoDB" id="5598601at2759"/>
<feature type="non-terminal residue" evidence="2">
    <location>
        <position position="1"/>
    </location>
</feature>
<dbReference type="InterPro" id="IPR022039">
    <property type="entry name" value="MKT1_C"/>
</dbReference>
<organism evidence="2 3">
    <name type="scientific">Coemansia guatemalensis</name>
    <dbReference type="NCBI Taxonomy" id="2761395"/>
    <lineage>
        <taxon>Eukaryota</taxon>
        <taxon>Fungi</taxon>
        <taxon>Fungi incertae sedis</taxon>
        <taxon>Zoopagomycota</taxon>
        <taxon>Kickxellomycotina</taxon>
        <taxon>Kickxellomycetes</taxon>
        <taxon>Kickxellales</taxon>
        <taxon>Kickxellaceae</taxon>
        <taxon>Coemansia</taxon>
    </lineage>
</organism>
<dbReference type="Pfam" id="PF12246">
    <property type="entry name" value="MKT1_C"/>
    <property type="match status" value="1"/>
</dbReference>
<dbReference type="AlphaFoldDB" id="A0A9W8LS86"/>
<name>A0A9W8LS86_9FUNG</name>
<gene>
    <name evidence="2" type="ORF">H4R20_005342</name>
</gene>
<dbReference type="Proteomes" id="UP001140094">
    <property type="component" value="Unassembled WGS sequence"/>
</dbReference>